<dbReference type="PANTHER" id="PTHR30477:SF13">
    <property type="entry name" value="IRON TRANSPORT SYSTEM MEMBRANE PROTEIN HI_0360-RELATED"/>
    <property type="match status" value="1"/>
</dbReference>
<feature type="transmembrane region" description="Helical" evidence="9">
    <location>
        <begin position="48"/>
        <end position="81"/>
    </location>
</feature>
<feature type="transmembrane region" description="Helical" evidence="9">
    <location>
        <begin position="133"/>
        <end position="152"/>
    </location>
</feature>
<evidence type="ECO:0000256" key="1">
    <source>
        <dbReference type="ARBA" id="ARBA00004141"/>
    </source>
</evidence>
<proteinExistence type="inferred from homology"/>
<feature type="transmembrane region" description="Helical" evidence="9">
    <location>
        <begin position="244"/>
        <end position="264"/>
    </location>
</feature>
<dbReference type="EMBL" id="DYWT01000260">
    <property type="protein sequence ID" value="HJF33469.1"/>
    <property type="molecule type" value="Genomic_DNA"/>
</dbReference>
<feature type="transmembrane region" description="Helical" evidence="9">
    <location>
        <begin position="217"/>
        <end position="238"/>
    </location>
</feature>
<protein>
    <recommendedName>
        <fullName evidence="7">Manganese transport system membrane protein MntC</fullName>
    </recommendedName>
</protein>
<evidence type="ECO:0000256" key="4">
    <source>
        <dbReference type="ARBA" id="ARBA00022989"/>
    </source>
</evidence>
<dbReference type="Pfam" id="PF00950">
    <property type="entry name" value="ABC-3"/>
    <property type="match status" value="1"/>
</dbReference>
<dbReference type="Gene3D" id="1.10.3470.10">
    <property type="entry name" value="ABC transporter involved in vitamin B12 uptake, BtuC"/>
    <property type="match status" value="1"/>
</dbReference>
<dbReference type="Proteomes" id="UP000698173">
    <property type="component" value="Unassembled WGS sequence"/>
</dbReference>
<accession>A0A921G2H2</accession>
<evidence type="ECO:0000313" key="10">
    <source>
        <dbReference type="EMBL" id="HJF33469.1"/>
    </source>
</evidence>
<dbReference type="GO" id="GO:0055085">
    <property type="term" value="P:transmembrane transport"/>
    <property type="evidence" value="ECO:0007669"/>
    <property type="project" value="InterPro"/>
</dbReference>
<keyword evidence="4 9" id="KW-1133">Transmembrane helix</keyword>
<comment type="subcellular location">
    <subcellularLocation>
        <location evidence="8">Cell membrane</location>
        <topology evidence="8">Multi-pass membrane protein</topology>
    </subcellularLocation>
    <subcellularLocation>
        <location evidence="1">Membrane</location>
        <topology evidence="1">Multi-pass membrane protein</topology>
    </subcellularLocation>
</comment>
<dbReference type="GO" id="GO:0010043">
    <property type="term" value="P:response to zinc ion"/>
    <property type="evidence" value="ECO:0007669"/>
    <property type="project" value="TreeGrafter"/>
</dbReference>
<keyword evidence="3 8" id="KW-0812">Transmembrane</keyword>
<dbReference type="FunFam" id="1.10.3470.10:FF:000003">
    <property type="entry name" value="Iron ABC transporter permease SitD"/>
    <property type="match status" value="1"/>
</dbReference>
<evidence type="ECO:0000313" key="11">
    <source>
        <dbReference type="Proteomes" id="UP000698173"/>
    </source>
</evidence>
<name>A0A921G2H2_SPOPS</name>
<sequence length="285" mass="30718">MHFIEAVMQYGFLQKALITSVMVGIISGVIGCFIILRGMALMGDAISHAVLPGVAISFMLGINFFIGAVITGILTAIGIGFINQNSRVKNDSAIGIMFTAAFAAGIILITFMKSSTDLYHILFGNVLAVRPSDMWMTLIVGIFVLLSVFIFYKELLVSSFDPIMAQAYGLPTKMIHYFLMVLLTLVTVASLQTVGIILVVAMLITPASTAYLLTDRLSVMIVISATCGTISAIIGLYLSFTYNLASGATIVLVATALFFLAFIFSPKQGLLWRAIRTNKQKSAVL</sequence>
<evidence type="ECO:0000256" key="9">
    <source>
        <dbReference type="SAM" id="Phobius"/>
    </source>
</evidence>
<comment type="function">
    <text evidence="6">This protein is probably a component of a manganese permease, a binding protein-dependent, ATP-driven transport system.</text>
</comment>
<evidence type="ECO:0000256" key="3">
    <source>
        <dbReference type="ARBA" id="ARBA00022692"/>
    </source>
</evidence>
<evidence type="ECO:0000256" key="8">
    <source>
        <dbReference type="RuleBase" id="RU003943"/>
    </source>
</evidence>
<gene>
    <name evidence="10" type="ORF">K8V56_17035</name>
</gene>
<keyword evidence="8" id="KW-0813">Transport</keyword>
<dbReference type="CDD" id="cd06550">
    <property type="entry name" value="TM_ABC_iron-siderophores_like"/>
    <property type="match status" value="1"/>
</dbReference>
<dbReference type="InterPro" id="IPR037294">
    <property type="entry name" value="ABC_BtuC-like"/>
</dbReference>
<keyword evidence="5 9" id="KW-0472">Membrane</keyword>
<organism evidence="10 11">
    <name type="scientific">Sporosarcina psychrophila</name>
    <name type="common">Bacillus psychrophilus</name>
    <dbReference type="NCBI Taxonomy" id="1476"/>
    <lineage>
        <taxon>Bacteria</taxon>
        <taxon>Bacillati</taxon>
        <taxon>Bacillota</taxon>
        <taxon>Bacilli</taxon>
        <taxon>Bacillales</taxon>
        <taxon>Caryophanaceae</taxon>
        <taxon>Sporosarcina</taxon>
    </lineage>
</organism>
<dbReference type="InterPro" id="IPR001626">
    <property type="entry name" value="ABC_TroCD"/>
</dbReference>
<comment type="caution">
    <text evidence="10">The sequence shown here is derived from an EMBL/GenBank/DDBJ whole genome shotgun (WGS) entry which is preliminary data.</text>
</comment>
<comment type="similarity">
    <text evidence="2 8">Belongs to the ABC-3 integral membrane protein family.</text>
</comment>
<dbReference type="SUPFAM" id="SSF81345">
    <property type="entry name" value="ABC transporter involved in vitamin B12 uptake, BtuC"/>
    <property type="match status" value="1"/>
</dbReference>
<evidence type="ECO:0000256" key="7">
    <source>
        <dbReference type="ARBA" id="ARBA00073179"/>
    </source>
</evidence>
<reference evidence="10" key="2">
    <citation type="submission" date="2021-09" db="EMBL/GenBank/DDBJ databases">
        <authorList>
            <person name="Gilroy R."/>
        </authorList>
    </citation>
    <scope>NUCLEOTIDE SEQUENCE</scope>
    <source>
        <strain evidence="10">CHK171-7178</strain>
    </source>
</reference>
<feature type="transmembrane region" description="Helical" evidence="9">
    <location>
        <begin position="177"/>
        <end position="205"/>
    </location>
</feature>
<evidence type="ECO:0000256" key="6">
    <source>
        <dbReference type="ARBA" id="ARBA00057828"/>
    </source>
</evidence>
<dbReference type="GO" id="GO:0071281">
    <property type="term" value="P:cellular response to iron ion"/>
    <property type="evidence" value="ECO:0007669"/>
    <property type="project" value="UniProtKB-ARBA"/>
</dbReference>
<reference evidence="10" key="1">
    <citation type="journal article" date="2021" name="PeerJ">
        <title>Extensive microbial diversity within the chicken gut microbiome revealed by metagenomics and culture.</title>
        <authorList>
            <person name="Gilroy R."/>
            <person name="Ravi A."/>
            <person name="Getino M."/>
            <person name="Pursley I."/>
            <person name="Horton D.L."/>
            <person name="Alikhan N.F."/>
            <person name="Baker D."/>
            <person name="Gharbi K."/>
            <person name="Hall N."/>
            <person name="Watson M."/>
            <person name="Adriaenssens E.M."/>
            <person name="Foster-Nyarko E."/>
            <person name="Jarju S."/>
            <person name="Secka A."/>
            <person name="Antonio M."/>
            <person name="Oren A."/>
            <person name="Chaudhuri R.R."/>
            <person name="La Ragione R."/>
            <person name="Hildebrand F."/>
            <person name="Pallen M.J."/>
        </authorList>
    </citation>
    <scope>NUCLEOTIDE SEQUENCE</scope>
    <source>
        <strain evidence="10">CHK171-7178</strain>
    </source>
</reference>
<evidence type="ECO:0000256" key="2">
    <source>
        <dbReference type="ARBA" id="ARBA00008034"/>
    </source>
</evidence>
<feature type="transmembrane region" description="Helical" evidence="9">
    <location>
        <begin position="93"/>
        <end position="112"/>
    </location>
</feature>
<dbReference type="GO" id="GO:0043190">
    <property type="term" value="C:ATP-binding cassette (ABC) transporter complex"/>
    <property type="evidence" value="ECO:0007669"/>
    <property type="project" value="InterPro"/>
</dbReference>
<evidence type="ECO:0000256" key="5">
    <source>
        <dbReference type="ARBA" id="ARBA00023136"/>
    </source>
</evidence>
<dbReference type="AlphaFoldDB" id="A0A921G2H2"/>
<feature type="transmembrane region" description="Helical" evidence="9">
    <location>
        <begin position="12"/>
        <end position="36"/>
    </location>
</feature>
<dbReference type="PANTHER" id="PTHR30477">
    <property type="entry name" value="ABC-TRANSPORTER METAL-BINDING PROTEIN"/>
    <property type="match status" value="1"/>
</dbReference>